<protein>
    <submittedName>
        <fullName evidence="2">Uncharacterized protein</fullName>
    </submittedName>
</protein>
<reference evidence="3" key="1">
    <citation type="submission" date="2015-02" db="EMBL/GenBank/DDBJ databases">
        <title>Draft Genome of Frankia sp. CpI1-S.</title>
        <authorList>
            <person name="Oshone R.T."/>
            <person name="Ngom M."/>
            <person name="Ghodhbane-Gtari F."/>
            <person name="Gtari M."/>
            <person name="Morris K."/>
            <person name="Thomas K."/>
            <person name="Sen A."/>
            <person name="Tisa L.S."/>
        </authorList>
    </citation>
    <scope>NUCLEOTIDE SEQUENCE [LARGE SCALE GENOMIC DNA]</scope>
    <source>
        <strain evidence="3">CpI1-S</strain>
    </source>
</reference>
<keyword evidence="1" id="KW-0812">Transmembrane</keyword>
<dbReference type="RefSeq" id="WP_173667251.1">
    <property type="nucleotide sequence ID" value="NZ_JYFN01000009.1"/>
</dbReference>
<comment type="caution">
    <text evidence="2">The sequence shown here is derived from an EMBL/GenBank/DDBJ whole genome shotgun (WGS) entry which is preliminary data.</text>
</comment>
<evidence type="ECO:0000313" key="2">
    <source>
        <dbReference type="EMBL" id="KJE23944.1"/>
    </source>
</evidence>
<dbReference type="EMBL" id="JYFN01000009">
    <property type="protein sequence ID" value="KJE23944.1"/>
    <property type="molecule type" value="Genomic_DNA"/>
</dbReference>
<dbReference type="Proteomes" id="UP000032545">
    <property type="component" value="Unassembled WGS sequence"/>
</dbReference>
<accession>A0A0D8BIW3</accession>
<organism evidence="2 3">
    <name type="scientific">Frankia torreyi</name>
    <dbReference type="NCBI Taxonomy" id="1856"/>
    <lineage>
        <taxon>Bacteria</taxon>
        <taxon>Bacillati</taxon>
        <taxon>Actinomycetota</taxon>
        <taxon>Actinomycetes</taxon>
        <taxon>Frankiales</taxon>
        <taxon>Frankiaceae</taxon>
        <taxon>Frankia</taxon>
    </lineage>
</organism>
<sequence length="51" mass="5354">METFGAVVIALLLLLIPMIIVSAALGWAYARSAPLRAANAASAARDERART</sequence>
<feature type="transmembrane region" description="Helical" evidence="1">
    <location>
        <begin position="6"/>
        <end position="30"/>
    </location>
</feature>
<name>A0A0D8BIW3_9ACTN</name>
<dbReference type="PATRIC" id="fig|1502723.3.peg.6500"/>
<keyword evidence="1" id="KW-1133">Transmembrane helix</keyword>
<dbReference type="AlphaFoldDB" id="A0A0D8BIW3"/>
<keyword evidence="3" id="KW-1185">Reference proteome</keyword>
<evidence type="ECO:0000313" key="3">
    <source>
        <dbReference type="Proteomes" id="UP000032545"/>
    </source>
</evidence>
<evidence type="ECO:0000256" key="1">
    <source>
        <dbReference type="SAM" id="Phobius"/>
    </source>
</evidence>
<gene>
    <name evidence="2" type="ORF">FF36_01631</name>
</gene>
<keyword evidence="1" id="KW-0472">Membrane</keyword>
<reference evidence="2 3" key="2">
    <citation type="journal article" date="2016" name="Genome Announc.">
        <title>Permanent Draft Genome Sequences for Two Variants of Frankia sp. Strain CpI1, the First Frankia Strain Isolated from Root Nodules of Comptonia peregrina.</title>
        <authorList>
            <person name="Oshone R."/>
            <person name="Hurst S.G.IV."/>
            <person name="Abebe-Akele F."/>
            <person name="Simpson S."/>
            <person name="Morris K."/>
            <person name="Thomas W.K."/>
            <person name="Tisa L.S."/>
        </authorList>
    </citation>
    <scope>NUCLEOTIDE SEQUENCE [LARGE SCALE GENOMIC DNA]</scope>
    <source>
        <strain evidence="3">CpI1-S</strain>
    </source>
</reference>
<proteinExistence type="predicted"/>